<gene>
    <name evidence="2" type="ORF">M408DRAFT_26929</name>
</gene>
<protein>
    <submittedName>
        <fullName evidence="2">Uncharacterized protein</fullName>
    </submittedName>
</protein>
<organism evidence="2 3">
    <name type="scientific">Serendipita vermifera MAFF 305830</name>
    <dbReference type="NCBI Taxonomy" id="933852"/>
    <lineage>
        <taxon>Eukaryota</taxon>
        <taxon>Fungi</taxon>
        <taxon>Dikarya</taxon>
        <taxon>Basidiomycota</taxon>
        <taxon>Agaricomycotina</taxon>
        <taxon>Agaricomycetes</taxon>
        <taxon>Sebacinales</taxon>
        <taxon>Serendipitaceae</taxon>
        <taxon>Serendipita</taxon>
    </lineage>
</organism>
<dbReference type="HOGENOM" id="CLU_440166_0_0_1"/>
<accession>A0A0C2WDY2</accession>
<feature type="compositionally biased region" description="Acidic residues" evidence="1">
    <location>
        <begin position="544"/>
        <end position="553"/>
    </location>
</feature>
<reference evidence="3" key="2">
    <citation type="submission" date="2015-01" db="EMBL/GenBank/DDBJ databases">
        <title>Evolutionary Origins and Diversification of the Mycorrhizal Mutualists.</title>
        <authorList>
            <consortium name="DOE Joint Genome Institute"/>
            <consortium name="Mycorrhizal Genomics Consortium"/>
            <person name="Kohler A."/>
            <person name="Kuo A."/>
            <person name="Nagy L.G."/>
            <person name="Floudas D."/>
            <person name="Copeland A."/>
            <person name="Barry K.W."/>
            <person name="Cichocki N."/>
            <person name="Veneault-Fourrey C."/>
            <person name="LaButti K."/>
            <person name="Lindquist E.A."/>
            <person name="Lipzen A."/>
            <person name="Lundell T."/>
            <person name="Morin E."/>
            <person name="Murat C."/>
            <person name="Riley R."/>
            <person name="Ohm R."/>
            <person name="Sun H."/>
            <person name="Tunlid A."/>
            <person name="Henrissat B."/>
            <person name="Grigoriev I.V."/>
            <person name="Hibbett D.S."/>
            <person name="Martin F."/>
        </authorList>
    </citation>
    <scope>NUCLEOTIDE SEQUENCE [LARGE SCALE GENOMIC DNA]</scope>
    <source>
        <strain evidence="3">MAFF 305830</strain>
    </source>
</reference>
<evidence type="ECO:0000313" key="2">
    <source>
        <dbReference type="EMBL" id="KIM24643.1"/>
    </source>
</evidence>
<reference evidence="2 3" key="1">
    <citation type="submission" date="2014-04" db="EMBL/GenBank/DDBJ databases">
        <authorList>
            <consortium name="DOE Joint Genome Institute"/>
            <person name="Kuo A."/>
            <person name="Zuccaro A."/>
            <person name="Kohler A."/>
            <person name="Nagy L.G."/>
            <person name="Floudas D."/>
            <person name="Copeland A."/>
            <person name="Barry K.W."/>
            <person name="Cichocki N."/>
            <person name="Veneault-Fourrey C."/>
            <person name="LaButti K."/>
            <person name="Lindquist E.A."/>
            <person name="Lipzen A."/>
            <person name="Lundell T."/>
            <person name="Morin E."/>
            <person name="Murat C."/>
            <person name="Sun H."/>
            <person name="Tunlid A."/>
            <person name="Henrissat B."/>
            <person name="Grigoriev I.V."/>
            <person name="Hibbett D.S."/>
            <person name="Martin F."/>
            <person name="Nordberg H.P."/>
            <person name="Cantor M.N."/>
            <person name="Hua S.X."/>
        </authorList>
    </citation>
    <scope>NUCLEOTIDE SEQUENCE [LARGE SCALE GENOMIC DNA]</scope>
    <source>
        <strain evidence="2 3">MAFF 305830</strain>
    </source>
</reference>
<feature type="region of interest" description="Disordered" evidence="1">
    <location>
        <begin position="530"/>
        <end position="604"/>
    </location>
</feature>
<dbReference type="Proteomes" id="UP000054097">
    <property type="component" value="Unassembled WGS sequence"/>
</dbReference>
<proteinExistence type="predicted"/>
<evidence type="ECO:0000256" key="1">
    <source>
        <dbReference type="SAM" id="MobiDB-lite"/>
    </source>
</evidence>
<sequence length="621" mass="68649">MDAIKRYYKVGKTFYVQNRPNYEHQVCRSDMAPVQDGSECKFCEHRGVVAYFGPAAISAKGHQYQPCSSGTHQLFWNERVPVITLPGRPSPTKLIRDPHATGCRSDGCKGRVAGACGSFSCLKHCLDRAQEEYNDNKNPLRMCTAHRTHIEDLVQGLIEAGEAPAGGPADNYTVSPEVSDNDEPYVPIAPPAPPANSNRNARPGTSNANRPQATPAPAPRRRGVLAMPVAPLPAGLVVGNRPLVLNGDHRVQRQQAINSLSRLAKEDGALALKRRIKITMWTSPTSQCRTEVVTNSKSSGDAVIFSQHPSIIEHLSNQDTGSFAVEVYDRKSKEWLRSGPDVPHPLGGHDRLLVRLPFITPAECAGLDTYLAETTPDTSTTHKRKLSVFLHDDKGKGILRTIKKEPVASTSRPPLQHPPSSLESDPEPPSSPLLRKRPRVLNPERLSWIMRQPYHVISCCLEQVPKLQASGYRLRKAINKAFNNTSVTRSTWQRHHRCYQNTPDDLKFTWATEHADRLWVEFWQEHNNGSEADIEESRHSSEGSSDDDDDEEIKGDTDIKVKLEPSTQPMATLNPRPPCSSTGSVIELSDSSSDSAPKPGRPIKAKLPIKAKTVEIIVLSD</sequence>
<feature type="region of interest" description="Disordered" evidence="1">
    <location>
        <begin position="403"/>
        <end position="437"/>
    </location>
</feature>
<feature type="compositionally biased region" description="Basic and acidic residues" evidence="1">
    <location>
        <begin position="554"/>
        <end position="563"/>
    </location>
</feature>
<feature type="compositionally biased region" description="Low complexity" evidence="1">
    <location>
        <begin position="195"/>
        <end position="215"/>
    </location>
</feature>
<dbReference type="AlphaFoldDB" id="A0A0C2WDY2"/>
<name>A0A0C2WDY2_SERVB</name>
<keyword evidence="3" id="KW-1185">Reference proteome</keyword>
<evidence type="ECO:0000313" key="3">
    <source>
        <dbReference type="Proteomes" id="UP000054097"/>
    </source>
</evidence>
<feature type="region of interest" description="Disordered" evidence="1">
    <location>
        <begin position="161"/>
        <end position="222"/>
    </location>
</feature>
<dbReference type="EMBL" id="KN824322">
    <property type="protein sequence ID" value="KIM24643.1"/>
    <property type="molecule type" value="Genomic_DNA"/>
</dbReference>